<evidence type="ECO:0000256" key="5">
    <source>
        <dbReference type="ARBA" id="ARBA00023187"/>
    </source>
</evidence>
<dbReference type="GO" id="GO:0000381">
    <property type="term" value="P:regulation of alternative mRNA splicing, via spliceosome"/>
    <property type="evidence" value="ECO:0007669"/>
    <property type="project" value="TreeGrafter"/>
</dbReference>
<dbReference type="InterPro" id="IPR045146">
    <property type="entry name" value="SF3A1"/>
</dbReference>
<dbReference type="Gene3D" id="1.10.10.790">
    <property type="entry name" value="Surp module"/>
    <property type="match status" value="2"/>
</dbReference>
<evidence type="ECO:0000256" key="4">
    <source>
        <dbReference type="ARBA" id="ARBA00022737"/>
    </source>
</evidence>
<name>A0A6H0XUC3_9PEZI</name>
<dbReference type="SMART" id="SM00648">
    <property type="entry name" value="SWAP"/>
    <property type="match status" value="2"/>
</dbReference>
<dbReference type="GO" id="GO:0045292">
    <property type="term" value="P:mRNA cis splicing, via spliceosome"/>
    <property type="evidence" value="ECO:0007669"/>
    <property type="project" value="InterPro"/>
</dbReference>
<feature type="domain" description="SURP motif" evidence="8">
    <location>
        <begin position="133"/>
        <end position="175"/>
    </location>
</feature>
<dbReference type="Pfam" id="PF01805">
    <property type="entry name" value="Surp"/>
    <property type="match status" value="2"/>
</dbReference>
<keyword evidence="5" id="KW-0508">mRNA splicing</keyword>
<feature type="compositionally biased region" description="Pro residues" evidence="7">
    <location>
        <begin position="332"/>
        <end position="353"/>
    </location>
</feature>
<dbReference type="OrthoDB" id="447637at2759"/>
<dbReference type="GO" id="GO:0071004">
    <property type="term" value="C:U2-type prespliceosome"/>
    <property type="evidence" value="ECO:0007669"/>
    <property type="project" value="TreeGrafter"/>
</dbReference>
<evidence type="ECO:0000313" key="10">
    <source>
        <dbReference type="Proteomes" id="UP000503462"/>
    </source>
</evidence>
<dbReference type="PANTHER" id="PTHR15316:SF1">
    <property type="entry name" value="SPLICING FACTOR 3A SUBUNIT 1"/>
    <property type="match status" value="1"/>
</dbReference>
<feature type="compositionally biased region" description="Low complexity" evidence="7">
    <location>
        <begin position="321"/>
        <end position="331"/>
    </location>
</feature>
<dbReference type="EMBL" id="CP051141">
    <property type="protein sequence ID" value="QIW98366.1"/>
    <property type="molecule type" value="Genomic_DNA"/>
</dbReference>
<keyword evidence="4" id="KW-0677">Repeat</keyword>
<gene>
    <name evidence="9" type="ORF">AMS68_003884</name>
</gene>
<evidence type="ECO:0000256" key="1">
    <source>
        <dbReference type="ARBA" id="ARBA00004123"/>
    </source>
</evidence>
<comment type="subcellular location">
    <subcellularLocation>
        <location evidence="1">Nucleus</location>
    </subcellularLocation>
</comment>
<sequence>MANTTDDAKEAILADIAARAPSNLTVPPRGIRSTIETTAGYVARSGPLYEDKVRQNSASIGTRMTFLDAGDPYEPYYRWRLSELKAGVGNALAAGRINEVSFAGREPSKGPEKPEDFTFSARMPQISSQDLEVIKLTALFVAKNGRHWMTQLSQREAANPQFHFLRPQHTYYQYYSRLLDQYSNLINGAAADGRPQKKRIIQLEDNVKNRPNVLERAKKRAEWVKHQEAQKIAKEEKAEKEAVAFAQIDWADFIIVETVVFDERDENAYLPPPPRLNDLQSASLEQKAAMSIDPGRRIEEAFPTFDNYGQPYGQQPPPQHPQSQYPPQNHYPTPPPVQGYPPPQVQGMPPPFQPNSRMANIEADRERVRAAQEAARNAPAMKIRENYVPRAQAKTAATAMSLCPNCKQSIPTAEMAEHIRIELLDPRWREQSKIAQQRASTTNLSTADVANNLKRLASQRTDLFDPITGRALPDAESAAKRVPPPQGVNGAPGGIQNGQNTTDLNAQIQNLHQRYGQQPP</sequence>
<keyword evidence="10" id="KW-1185">Reference proteome</keyword>
<evidence type="ECO:0000256" key="3">
    <source>
        <dbReference type="ARBA" id="ARBA00022728"/>
    </source>
</evidence>
<dbReference type="InterPro" id="IPR000061">
    <property type="entry name" value="Surp"/>
</dbReference>
<organism evidence="9 10">
    <name type="scientific">Peltaster fructicola</name>
    <dbReference type="NCBI Taxonomy" id="286661"/>
    <lineage>
        <taxon>Eukaryota</taxon>
        <taxon>Fungi</taxon>
        <taxon>Dikarya</taxon>
        <taxon>Ascomycota</taxon>
        <taxon>Pezizomycotina</taxon>
        <taxon>Dothideomycetes</taxon>
        <taxon>Dothideomycetes incertae sedis</taxon>
        <taxon>Peltaster</taxon>
    </lineage>
</organism>
<dbReference type="InterPro" id="IPR022030">
    <property type="entry name" value="SF3A1_dom"/>
</dbReference>
<reference evidence="9 10" key="1">
    <citation type="journal article" date="2016" name="Sci. Rep.">
        <title>Peltaster fructicola genome reveals evolution from an invasive phytopathogen to an ectophytic parasite.</title>
        <authorList>
            <person name="Xu C."/>
            <person name="Chen H."/>
            <person name="Gleason M.L."/>
            <person name="Xu J.R."/>
            <person name="Liu H."/>
            <person name="Zhang R."/>
            <person name="Sun G."/>
        </authorList>
    </citation>
    <scope>NUCLEOTIDE SEQUENCE [LARGE SCALE GENOMIC DNA]</scope>
    <source>
        <strain evidence="9 10">LNHT1506</strain>
    </source>
</reference>
<evidence type="ECO:0000313" key="9">
    <source>
        <dbReference type="EMBL" id="QIW98366.1"/>
    </source>
</evidence>
<dbReference type="PANTHER" id="PTHR15316">
    <property type="entry name" value="SPLICEOSOME ASSOCIATED PROTEIN 114/SWAP SPLICING FACTOR-RELATED"/>
    <property type="match status" value="1"/>
</dbReference>
<dbReference type="FunFam" id="1.10.10.790:FF:000001">
    <property type="entry name" value="Splicing factor 3a, subunit 1"/>
    <property type="match status" value="1"/>
</dbReference>
<dbReference type="Pfam" id="PF12230">
    <property type="entry name" value="PRP21_like_P"/>
    <property type="match status" value="1"/>
</dbReference>
<protein>
    <recommendedName>
        <fullName evidence="8">SURP motif domain-containing protein</fullName>
    </recommendedName>
</protein>
<accession>A0A6H0XUC3</accession>
<dbReference type="AlphaFoldDB" id="A0A6H0XUC3"/>
<evidence type="ECO:0000259" key="8">
    <source>
        <dbReference type="PROSITE" id="PS50128"/>
    </source>
</evidence>
<dbReference type="Proteomes" id="UP000503462">
    <property type="component" value="Chromosome 3"/>
</dbReference>
<evidence type="ECO:0000256" key="6">
    <source>
        <dbReference type="ARBA" id="ARBA00023242"/>
    </source>
</evidence>
<dbReference type="GO" id="GO:0003723">
    <property type="term" value="F:RNA binding"/>
    <property type="evidence" value="ECO:0007669"/>
    <property type="project" value="InterPro"/>
</dbReference>
<keyword evidence="3" id="KW-0747">Spliceosome</keyword>
<evidence type="ECO:0000256" key="7">
    <source>
        <dbReference type="SAM" id="MobiDB-lite"/>
    </source>
</evidence>
<dbReference type="GO" id="GO:0071013">
    <property type="term" value="C:catalytic step 2 spliceosome"/>
    <property type="evidence" value="ECO:0007669"/>
    <property type="project" value="TreeGrafter"/>
</dbReference>
<dbReference type="GO" id="GO:0005686">
    <property type="term" value="C:U2 snRNP"/>
    <property type="evidence" value="ECO:0007669"/>
    <property type="project" value="TreeGrafter"/>
</dbReference>
<dbReference type="SUPFAM" id="SSF109905">
    <property type="entry name" value="Surp module (SWAP domain)"/>
    <property type="match status" value="2"/>
</dbReference>
<feature type="region of interest" description="Disordered" evidence="7">
    <location>
        <begin position="474"/>
        <end position="505"/>
    </location>
</feature>
<dbReference type="PROSITE" id="PS50128">
    <property type="entry name" value="SURP"/>
    <property type="match status" value="2"/>
</dbReference>
<evidence type="ECO:0000256" key="2">
    <source>
        <dbReference type="ARBA" id="ARBA00022664"/>
    </source>
</evidence>
<feature type="domain" description="SURP motif" evidence="8">
    <location>
        <begin position="34"/>
        <end position="77"/>
    </location>
</feature>
<keyword evidence="6" id="KW-0539">Nucleus</keyword>
<dbReference type="InterPro" id="IPR035967">
    <property type="entry name" value="SWAP/Surp_sf"/>
</dbReference>
<proteinExistence type="predicted"/>
<feature type="region of interest" description="Disordered" evidence="7">
    <location>
        <begin position="304"/>
        <end position="355"/>
    </location>
</feature>
<keyword evidence="2" id="KW-0507">mRNA processing</keyword>